<dbReference type="GO" id="GO:0005975">
    <property type="term" value="P:carbohydrate metabolic process"/>
    <property type="evidence" value="ECO:0007669"/>
    <property type="project" value="InterPro"/>
</dbReference>
<organism evidence="3">
    <name type="scientific">Candidatus Tenderia electrophaga</name>
    <dbReference type="NCBI Taxonomy" id="1748243"/>
    <lineage>
        <taxon>Bacteria</taxon>
        <taxon>Pseudomonadati</taxon>
        <taxon>Pseudomonadota</taxon>
        <taxon>Gammaproteobacteria</taxon>
        <taxon>Candidatus Tenderiales</taxon>
        <taxon>Candidatus Tenderiaceae</taxon>
        <taxon>Candidatus Tenderia</taxon>
    </lineage>
</organism>
<gene>
    <name evidence="3" type="ORF">ENJ65_02215</name>
</gene>
<dbReference type="Pfam" id="PF02878">
    <property type="entry name" value="PGM_PMM_I"/>
    <property type="match status" value="1"/>
</dbReference>
<comment type="caution">
    <text evidence="3">The sequence shown here is derived from an EMBL/GenBank/DDBJ whole genome shotgun (WGS) entry which is preliminary data.</text>
</comment>
<dbReference type="EMBL" id="DRNF01000140">
    <property type="protein sequence ID" value="HHJ80427.1"/>
    <property type="molecule type" value="Genomic_DNA"/>
</dbReference>
<dbReference type="SUPFAM" id="SSF53738">
    <property type="entry name" value="Phosphoglucomutase, first 3 domains"/>
    <property type="match status" value="1"/>
</dbReference>
<dbReference type="AlphaFoldDB" id="A0A832J8I2"/>
<dbReference type="Proteomes" id="UP000885832">
    <property type="component" value="Unassembled WGS sequence"/>
</dbReference>
<proteinExistence type="inferred from homology"/>
<comment type="similarity">
    <text evidence="1">Belongs to the phosphohexose mutase family.</text>
</comment>
<reference evidence="3" key="1">
    <citation type="journal article" date="2020" name="mSystems">
        <title>Genome- and Community-Level Interaction Insights into Carbon Utilization and Element Cycling Functions of Hydrothermarchaeota in Hydrothermal Sediment.</title>
        <authorList>
            <person name="Zhou Z."/>
            <person name="Liu Y."/>
            <person name="Xu W."/>
            <person name="Pan J."/>
            <person name="Luo Z.H."/>
            <person name="Li M."/>
        </authorList>
    </citation>
    <scope>NUCLEOTIDE SEQUENCE [LARGE SCALE GENOMIC DNA]</scope>
    <source>
        <strain evidence="3">HyVt-505</strain>
    </source>
</reference>
<dbReference type="InterPro" id="IPR005844">
    <property type="entry name" value="A-D-PHexomutase_a/b/a-I"/>
</dbReference>
<evidence type="ECO:0000259" key="2">
    <source>
        <dbReference type="Pfam" id="PF02878"/>
    </source>
</evidence>
<dbReference type="InterPro" id="IPR016055">
    <property type="entry name" value="A-D-PHexomutase_a/b/a-I/II/III"/>
</dbReference>
<protein>
    <recommendedName>
        <fullName evidence="2">Alpha-D-phosphohexomutase alpha/beta/alpha domain-containing protein</fullName>
    </recommendedName>
</protein>
<evidence type="ECO:0000256" key="1">
    <source>
        <dbReference type="ARBA" id="ARBA00010231"/>
    </source>
</evidence>
<accession>A0A832J8I2</accession>
<dbReference type="Gene3D" id="3.40.120.10">
    <property type="entry name" value="Alpha-D-Glucose-1,6-Bisphosphate, subunit A, domain 3"/>
    <property type="match status" value="1"/>
</dbReference>
<feature type="non-terminal residue" evidence="3">
    <location>
        <position position="36"/>
    </location>
</feature>
<feature type="domain" description="Alpha-D-phosphohexomutase alpha/beta/alpha" evidence="2">
    <location>
        <begin position="5"/>
        <end position="35"/>
    </location>
</feature>
<dbReference type="GO" id="GO:0016868">
    <property type="term" value="F:intramolecular phosphotransferase activity"/>
    <property type="evidence" value="ECO:0007669"/>
    <property type="project" value="InterPro"/>
</dbReference>
<evidence type="ECO:0000313" key="3">
    <source>
        <dbReference type="EMBL" id="HHJ80427.1"/>
    </source>
</evidence>
<sequence length="36" mass="4061">MTSERRYFGTDGIRGKVGQFPITPDFIMKLGWAAGR</sequence>
<name>A0A832J8I2_9GAMM</name>